<comment type="caution">
    <text evidence="1">The sequence shown here is derived from an EMBL/GenBank/DDBJ whole genome shotgun (WGS) entry which is preliminary data.</text>
</comment>
<dbReference type="PANTHER" id="PTHR10000">
    <property type="entry name" value="PHOSPHOSERINE PHOSPHATASE"/>
    <property type="match status" value="1"/>
</dbReference>
<dbReference type="SUPFAM" id="SSF56784">
    <property type="entry name" value="HAD-like"/>
    <property type="match status" value="1"/>
</dbReference>
<reference evidence="2" key="1">
    <citation type="journal article" date="2019" name="Int. J. Syst. Evol. Microbiol.">
        <title>The Global Catalogue of Microorganisms (GCM) 10K type strain sequencing project: providing services to taxonomists for standard genome sequencing and annotation.</title>
        <authorList>
            <consortium name="The Broad Institute Genomics Platform"/>
            <consortium name="The Broad Institute Genome Sequencing Center for Infectious Disease"/>
            <person name="Wu L."/>
            <person name="Ma J."/>
        </authorList>
    </citation>
    <scope>NUCLEOTIDE SEQUENCE [LARGE SCALE GENOMIC DNA]</scope>
    <source>
        <strain evidence="2">CGMCC 1.16305</strain>
    </source>
</reference>
<protein>
    <submittedName>
        <fullName evidence="1">Cof-type HAD-IIB family hydrolase</fullName>
        <ecNumber evidence="1">3.1.3.-</ecNumber>
    </submittedName>
</protein>
<sequence>MTPFIVNMKKVGNKLKLIALDMDGTLLSPEKHISQENINAIKKKQSQGDIVMICSGRAPEDIKQILNKYGLDCPLAGSNGTVLEIDSKILESVSMNREDVEEIAQKLDNEQIPYFIYTNQGIFAPDDWSDRVADILEHTEDLTEDAINDIKNVTEKPYRSSLIQFFSNLNHLFLKDHIAFNKFFILTYNKTIKEKLTSLLSRIPNITITTSGPTNIEIMHKDGHKGSGLKKAAEYYNIPLADTVAIGDSYNDIPMLEIAGLSIAMANADNKVKNICNKITLSNSENGVSHALNKLVE</sequence>
<gene>
    <name evidence="1" type="ORF">ACFQRG_17895</name>
</gene>
<dbReference type="InterPro" id="IPR023214">
    <property type="entry name" value="HAD_sf"/>
</dbReference>
<dbReference type="EC" id="3.1.3.-" evidence="1"/>
<accession>A0ABW2PZT8</accession>
<dbReference type="Gene3D" id="3.30.1240.10">
    <property type="match status" value="1"/>
</dbReference>
<organism evidence="1 2">
    <name type="scientific">Scopulibacillus cellulosilyticus</name>
    <dbReference type="NCBI Taxonomy" id="2665665"/>
    <lineage>
        <taxon>Bacteria</taxon>
        <taxon>Bacillati</taxon>
        <taxon>Bacillota</taxon>
        <taxon>Bacilli</taxon>
        <taxon>Bacillales</taxon>
        <taxon>Sporolactobacillaceae</taxon>
        <taxon>Scopulibacillus</taxon>
    </lineage>
</organism>
<dbReference type="PROSITE" id="PS01228">
    <property type="entry name" value="COF_1"/>
    <property type="match status" value="1"/>
</dbReference>
<dbReference type="InterPro" id="IPR036412">
    <property type="entry name" value="HAD-like_sf"/>
</dbReference>
<evidence type="ECO:0000313" key="1">
    <source>
        <dbReference type="EMBL" id="MFC7394798.1"/>
    </source>
</evidence>
<dbReference type="InterPro" id="IPR006379">
    <property type="entry name" value="HAD-SF_hydro_IIB"/>
</dbReference>
<dbReference type="GO" id="GO:0016787">
    <property type="term" value="F:hydrolase activity"/>
    <property type="evidence" value="ECO:0007669"/>
    <property type="project" value="UniProtKB-KW"/>
</dbReference>
<dbReference type="RefSeq" id="WP_380968643.1">
    <property type="nucleotide sequence ID" value="NZ_JBHTCO010000039.1"/>
</dbReference>
<dbReference type="Pfam" id="PF08282">
    <property type="entry name" value="Hydrolase_3"/>
    <property type="match status" value="1"/>
</dbReference>
<dbReference type="SFLD" id="SFLDS00003">
    <property type="entry name" value="Haloacid_Dehalogenase"/>
    <property type="match status" value="1"/>
</dbReference>
<dbReference type="Proteomes" id="UP001596505">
    <property type="component" value="Unassembled WGS sequence"/>
</dbReference>
<dbReference type="SFLD" id="SFLDG01140">
    <property type="entry name" value="C2.B:_Phosphomannomutase_and_P"/>
    <property type="match status" value="1"/>
</dbReference>
<name>A0ABW2PZT8_9BACL</name>
<dbReference type="NCBIfam" id="TIGR00099">
    <property type="entry name" value="Cof-subfamily"/>
    <property type="match status" value="1"/>
</dbReference>
<dbReference type="SFLD" id="SFLDG01144">
    <property type="entry name" value="C2.B.4:_PGP_Like"/>
    <property type="match status" value="1"/>
</dbReference>
<dbReference type="CDD" id="cd07516">
    <property type="entry name" value="HAD_Pase"/>
    <property type="match status" value="1"/>
</dbReference>
<dbReference type="NCBIfam" id="TIGR01484">
    <property type="entry name" value="HAD-SF-IIB"/>
    <property type="match status" value="1"/>
</dbReference>
<evidence type="ECO:0000313" key="2">
    <source>
        <dbReference type="Proteomes" id="UP001596505"/>
    </source>
</evidence>
<dbReference type="EMBL" id="JBHTCO010000039">
    <property type="protein sequence ID" value="MFC7394798.1"/>
    <property type="molecule type" value="Genomic_DNA"/>
</dbReference>
<dbReference type="Gene3D" id="3.40.50.1000">
    <property type="entry name" value="HAD superfamily/HAD-like"/>
    <property type="match status" value="1"/>
</dbReference>
<proteinExistence type="predicted"/>
<dbReference type="InterPro" id="IPR000150">
    <property type="entry name" value="Cof"/>
</dbReference>
<keyword evidence="2" id="KW-1185">Reference proteome</keyword>
<dbReference type="PROSITE" id="PS01229">
    <property type="entry name" value="COF_2"/>
    <property type="match status" value="1"/>
</dbReference>
<dbReference type="PANTHER" id="PTHR10000:SF55">
    <property type="entry name" value="5-AMINO-6-(5-PHOSPHO-D-RIBITYLAMINO)URACIL PHOSPHATASE YCSE"/>
    <property type="match status" value="1"/>
</dbReference>
<keyword evidence="1" id="KW-0378">Hydrolase</keyword>